<dbReference type="Proteomes" id="UP001230188">
    <property type="component" value="Unassembled WGS sequence"/>
</dbReference>
<comment type="caution">
    <text evidence="2">The sequence shown here is derived from an EMBL/GenBank/DDBJ whole genome shotgun (WGS) entry which is preliminary data.</text>
</comment>
<dbReference type="EMBL" id="JAQMWT010000078">
    <property type="protein sequence ID" value="KAJ8611279.1"/>
    <property type="molecule type" value="Genomic_DNA"/>
</dbReference>
<evidence type="ECO:0000313" key="2">
    <source>
        <dbReference type="EMBL" id="KAJ8611279.1"/>
    </source>
</evidence>
<dbReference type="PANTHER" id="PTHR42743:SF11">
    <property type="entry name" value="AMINODEOXYCHORISMATE LYASE"/>
    <property type="match status" value="1"/>
</dbReference>
<dbReference type="Gene3D" id="3.30.470.10">
    <property type="match status" value="1"/>
</dbReference>
<dbReference type="InterPro" id="IPR043132">
    <property type="entry name" value="BCAT-like_C"/>
</dbReference>
<comment type="similarity">
    <text evidence="1">Belongs to the class-IV pyridoxal-phosphate-dependent aminotransferase family.</text>
</comment>
<accession>A0AAD7UMQ4</accession>
<keyword evidence="3" id="KW-1185">Reference proteome</keyword>
<organism evidence="2 3">
    <name type="scientific">Chrysophaeum taylorii</name>
    <dbReference type="NCBI Taxonomy" id="2483200"/>
    <lineage>
        <taxon>Eukaryota</taxon>
        <taxon>Sar</taxon>
        <taxon>Stramenopiles</taxon>
        <taxon>Ochrophyta</taxon>
        <taxon>Pelagophyceae</taxon>
        <taxon>Pelagomonadales</taxon>
        <taxon>Pelagomonadaceae</taxon>
        <taxon>Chrysophaeum</taxon>
    </lineage>
</organism>
<dbReference type="InterPro" id="IPR043131">
    <property type="entry name" value="BCAT-like_N"/>
</dbReference>
<dbReference type="PANTHER" id="PTHR42743">
    <property type="entry name" value="AMINO-ACID AMINOTRANSFERASE"/>
    <property type="match status" value="1"/>
</dbReference>
<evidence type="ECO:0008006" key="4">
    <source>
        <dbReference type="Google" id="ProtNLM"/>
    </source>
</evidence>
<dbReference type="AlphaFoldDB" id="A0AAD7UMQ4"/>
<proteinExistence type="inferred from homology"/>
<reference evidence="2" key="1">
    <citation type="submission" date="2023-01" db="EMBL/GenBank/DDBJ databases">
        <title>Metagenome sequencing of chrysophaentin producing Chrysophaeum taylorii.</title>
        <authorList>
            <person name="Davison J."/>
            <person name="Bewley C."/>
        </authorList>
    </citation>
    <scope>NUCLEOTIDE SEQUENCE</scope>
    <source>
        <strain evidence="2">NIES-1699</strain>
    </source>
</reference>
<dbReference type="Gene3D" id="3.20.10.10">
    <property type="entry name" value="D-amino Acid Aminotransferase, subunit A, domain 2"/>
    <property type="match status" value="1"/>
</dbReference>
<name>A0AAD7UMQ4_9STRA</name>
<sequence length="296" mass="33329">MMRRFASINGRIADAASLRVSFWDMSFQRGDGVFEAVRVRADGRPRSLSRHLDRLERSARAVRLPLPPRKELEGWIREAASSGGEGYVRLIATRGGGMPGYGDHLEDLDAPPTVFTAWQPLPPLRDRPRALLPLTAPWHPAGFDAKWETVKWLSYGPNVHATRLAREEGYDDALLLARDEAPLLDRIVLDGPNFTIAWRRDDMLCVPDWRSLGMLESITSTLLVLAAREAGIEVEEGRFSLRDVVDHAREMWILSTTTDLAPVSRIGEFRELPRLGNSASWRPRLLAAMEDRDGDE</sequence>
<dbReference type="InterPro" id="IPR036038">
    <property type="entry name" value="Aminotransferase-like"/>
</dbReference>
<protein>
    <recommendedName>
        <fullName evidence="4">4-amino-4-deoxychorismate lyase</fullName>
    </recommendedName>
</protein>
<evidence type="ECO:0000256" key="1">
    <source>
        <dbReference type="ARBA" id="ARBA00009320"/>
    </source>
</evidence>
<dbReference type="SUPFAM" id="SSF56752">
    <property type="entry name" value="D-aminoacid aminotransferase-like PLP-dependent enzymes"/>
    <property type="match status" value="1"/>
</dbReference>
<dbReference type="GO" id="GO:0046394">
    <property type="term" value="P:carboxylic acid biosynthetic process"/>
    <property type="evidence" value="ECO:0007669"/>
    <property type="project" value="UniProtKB-ARBA"/>
</dbReference>
<dbReference type="GO" id="GO:0003824">
    <property type="term" value="F:catalytic activity"/>
    <property type="evidence" value="ECO:0007669"/>
    <property type="project" value="InterPro"/>
</dbReference>
<dbReference type="GO" id="GO:0005829">
    <property type="term" value="C:cytosol"/>
    <property type="evidence" value="ECO:0007669"/>
    <property type="project" value="TreeGrafter"/>
</dbReference>
<evidence type="ECO:0000313" key="3">
    <source>
        <dbReference type="Proteomes" id="UP001230188"/>
    </source>
</evidence>
<gene>
    <name evidence="2" type="ORF">CTAYLR_004148</name>
</gene>
<dbReference type="InterPro" id="IPR050571">
    <property type="entry name" value="Class-IV_PLP-Dep_Aminotrnsfr"/>
</dbReference>
<dbReference type="Pfam" id="PF01063">
    <property type="entry name" value="Aminotran_4"/>
    <property type="match status" value="1"/>
</dbReference>
<dbReference type="InterPro" id="IPR001544">
    <property type="entry name" value="Aminotrans_IV"/>
</dbReference>